<reference evidence="2 3" key="1">
    <citation type="submission" date="2019-07" db="EMBL/GenBank/DDBJ databases">
        <title>Rhodococcus cavernicolus sp. nov., isolated from a cave.</title>
        <authorList>
            <person name="Lee S.D."/>
        </authorList>
    </citation>
    <scope>NUCLEOTIDE SEQUENCE [LARGE SCALE GENOMIC DNA]</scope>
    <source>
        <strain evidence="2 3">C1-24</strain>
    </source>
</reference>
<feature type="region of interest" description="Disordered" evidence="1">
    <location>
        <begin position="81"/>
        <end position="104"/>
    </location>
</feature>
<accession>A0A5A7SE52</accession>
<dbReference type="EMBL" id="VLNY01000001">
    <property type="protein sequence ID" value="KAA0024440.1"/>
    <property type="molecule type" value="Genomic_DNA"/>
</dbReference>
<evidence type="ECO:0000313" key="2">
    <source>
        <dbReference type="EMBL" id="KAA0024440.1"/>
    </source>
</evidence>
<dbReference type="RefSeq" id="WP_149428216.1">
    <property type="nucleotide sequence ID" value="NZ_VLNY01000001.1"/>
</dbReference>
<sequence length="104" mass="10438">MTTPGTKIKVDDLNAVARALVTGAQGFEDAPAPTAPDAGVSAGPIGEFMASLADATSTAAVSTGNAADTVQAALTKYDHVDHRNGQQLDDAGQNIQGTARGSTR</sequence>
<comment type="caution">
    <text evidence="2">The sequence shown here is derived from an EMBL/GenBank/DDBJ whole genome shotgun (WGS) entry which is preliminary data.</text>
</comment>
<gene>
    <name evidence="2" type="ORF">FOY51_00255</name>
</gene>
<dbReference type="AlphaFoldDB" id="A0A5A7SE52"/>
<evidence type="ECO:0000313" key="3">
    <source>
        <dbReference type="Proteomes" id="UP000322244"/>
    </source>
</evidence>
<evidence type="ECO:0000256" key="1">
    <source>
        <dbReference type="SAM" id="MobiDB-lite"/>
    </source>
</evidence>
<organism evidence="2 3">
    <name type="scientific">Antrihabitans cavernicola</name>
    <dbReference type="NCBI Taxonomy" id="2495913"/>
    <lineage>
        <taxon>Bacteria</taxon>
        <taxon>Bacillati</taxon>
        <taxon>Actinomycetota</taxon>
        <taxon>Actinomycetes</taxon>
        <taxon>Mycobacteriales</taxon>
        <taxon>Nocardiaceae</taxon>
        <taxon>Antrihabitans</taxon>
    </lineage>
</organism>
<proteinExistence type="predicted"/>
<keyword evidence="3" id="KW-1185">Reference proteome</keyword>
<feature type="compositionally biased region" description="Polar residues" evidence="1">
    <location>
        <begin position="93"/>
        <end position="104"/>
    </location>
</feature>
<name>A0A5A7SE52_9NOCA</name>
<dbReference type="Proteomes" id="UP000322244">
    <property type="component" value="Unassembled WGS sequence"/>
</dbReference>
<protein>
    <submittedName>
        <fullName evidence="2">Uncharacterized protein</fullName>
    </submittedName>
</protein>
<dbReference type="OrthoDB" id="9965371at2"/>